<accession>A0AA37TD99</accession>
<proteinExistence type="predicted"/>
<sequence length="89" mass="10364">MFRRYAGSDAPIPGRHPCRPKDDLRDHQITANIQLKNLQVGRPVRSLRAMCSKFFSTSMTGMHLARQAVHPSYRAAQERRSQNSNWHRY</sequence>
<comment type="caution">
    <text evidence="2">The sequence shown here is derived from an EMBL/GenBank/DDBJ whole genome shotgun (WGS) entry which is preliminary data.</text>
</comment>
<evidence type="ECO:0000313" key="2">
    <source>
        <dbReference type="EMBL" id="GLS69840.1"/>
    </source>
</evidence>
<feature type="region of interest" description="Disordered" evidence="1">
    <location>
        <begin position="1"/>
        <end position="23"/>
    </location>
</feature>
<keyword evidence="3" id="KW-1185">Reference proteome</keyword>
<dbReference type="EMBL" id="BSPL01000011">
    <property type="protein sequence ID" value="GLS69840.1"/>
    <property type="molecule type" value="Genomic_DNA"/>
</dbReference>
<evidence type="ECO:0000256" key="1">
    <source>
        <dbReference type="SAM" id="MobiDB-lite"/>
    </source>
</evidence>
<evidence type="ECO:0000313" key="3">
    <source>
        <dbReference type="Proteomes" id="UP001157440"/>
    </source>
</evidence>
<name>A0AA37TD99_9HYPH</name>
<gene>
    <name evidence="2" type="ORF">GCM10007890_18530</name>
</gene>
<dbReference type="Proteomes" id="UP001157440">
    <property type="component" value="Unassembled WGS sequence"/>
</dbReference>
<organism evidence="2 3">
    <name type="scientific">Methylobacterium tardum</name>
    <dbReference type="NCBI Taxonomy" id="374432"/>
    <lineage>
        <taxon>Bacteria</taxon>
        <taxon>Pseudomonadati</taxon>
        <taxon>Pseudomonadota</taxon>
        <taxon>Alphaproteobacteria</taxon>
        <taxon>Hyphomicrobiales</taxon>
        <taxon>Methylobacteriaceae</taxon>
        <taxon>Methylobacterium</taxon>
    </lineage>
</organism>
<reference evidence="3" key="1">
    <citation type="journal article" date="2019" name="Int. J. Syst. Evol. Microbiol.">
        <title>The Global Catalogue of Microorganisms (GCM) 10K type strain sequencing project: providing services to taxonomists for standard genome sequencing and annotation.</title>
        <authorList>
            <consortium name="The Broad Institute Genomics Platform"/>
            <consortium name="The Broad Institute Genome Sequencing Center for Infectious Disease"/>
            <person name="Wu L."/>
            <person name="Ma J."/>
        </authorList>
    </citation>
    <scope>NUCLEOTIDE SEQUENCE [LARGE SCALE GENOMIC DNA]</scope>
    <source>
        <strain evidence="3">NBRC 103632</strain>
    </source>
</reference>
<dbReference type="AlphaFoldDB" id="A0AA37TD99"/>
<protein>
    <submittedName>
        <fullName evidence="2">Uncharacterized protein</fullName>
    </submittedName>
</protein>